<dbReference type="PROSITE" id="PS00028">
    <property type="entry name" value="ZINC_FINGER_C2H2_1"/>
    <property type="match status" value="1"/>
</dbReference>
<dbReference type="InterPro" id="IPR027974">
    <property type="entry name" value="DUF4470"/>
</dbReference>
<dbReference type="CDD" id="cd00590">
    <property type="entry name" value="RRM_SF"/>
    <property type="match status" value="1"/>
</dbReference>
<dbReference type="CDD" id="cd16449">
    <property type="entry name" value="RING-HC"/>
    <property type="match status" value="1"/>
</dbReference>
<name>A0A8A3P7N6_9HELO</name>
<dbReference type="SUPFAM" id="SSF57850">
    <property type="entry name" value="RING/U-box"/>
    <property type="match status" value="2"/>
</dbReference>
<dbReference type="InterPro" id="IPR051628">
    <property type="entry name" value="LUBAC_E3_Ligases"/>
</dbReference>
<evidence type="ECO:0000256" key="1">
    <source>
        <dbReference type="ARBA" id="ARBA00004906"/>
    </source>
</evidence>
<evidence type="ECO:0000313" key="13">
    <source>
        <dbReference type="EMBL" id="QSZ28709.1"/>
    </source>
</evidence>
<dbReference type="InterPro" id="IPR013087">
    <property type="entry name" value="Znf_C2H2_type"/>
</dbReference>
<proteinExistence type="predicted"/>
<evidence type="ECO:0000256" key="5">
    <source>
        <dbReference type="ARBA" id="ARBA00022771"/>
    </source>
</evidence>
<dbReference type="GO" id="GO:0043130">
    <property type="term" value="F:ubiquitin binding"/>
    <property type="evidence" value="ECO:0007669"/>
    <property type="project" value="TreeGrafter"/>
</dbReference>
<keyword evidence="3 9" id="KW-0479">Metal-binding</keyword>
<keyword evidence="6" id="KW-0833">Ubl conjugation pathway</keyword>
<dbReference type="GO" id="GO:0008270">
    <property type="term" value="F:zinc ion binding"/>
    <property type="evidence" value="ECO:0007669"/>
    <property type="project" value="UniProtKB-KW"/>
</dbReference>
<dbReference type="PANTHER" id="PTHR22770">
    <property type="entry name" value="UBIQUITIN CONJUGATING ENZYME 7 INTERACTING PROTEIN-RELATED"/>
    <property type="match status" value="1"/>
</dbReference>
<dbReference type="GO" id="GO:0097039">
    <property type="term" value="P:protein linear polyubiquitination"/>
    <property type="evidence" value="ECO:0007669"/>
    <property type="project" value="TreeGrafter"/>
</dbReference>
<protein>
    <recommendedName>
        <fullName evidence="15">Suppressor of anucleate metulae protein B</fullName>
    </recommendedName>
</protein>
<dbReference type="OrthoDB" id="5282002at2759"/>
<evidence type="ECO:0000259" key="12">
    <source>
        <dbReference type="PROSITE" id="PS51873"/>
    </source>
</evidence>
<keyword evidence="2" id="KW-0808">Transferase</keyword>
<comment type="pathway">
    <text evidence="1">Protein modification; protein ubiquitination.</text>
</comment>
<dbReference type="Gene3D" id="1.20.120.1350">
    <property type="entry name" value="Pneumovirus matrix protein 2 (M2), zinc-binding domain"/>
    <property type="match status" value="1"/>
</dbReference>
<dbReference type="Proteomes" id="UP000672032">
    <property type="component" value="Chromosome 1"/>
</dbReference>
<feature type="zinc finger region" description="C3H1-type" evidence="9">
    <location>
        <begin position="591"/>
        <end position="614"/>
    </location>
</feature>
<dbReference type="Pfam" id="PF00076">
    <property type="entry name" value="RRM_1"/>
    <property type="match status" value="1"/>
</dbReference>
<dbReference type="Pfam" id="PF01485">
    <property type="entry name" value="IBR"/>
    <property type="match status" value="1"/>
</dbReference>
<dbReference type="Gene3D" id="4.10.1000.10">
    <property type="entry name" value="Zinc finger, CCCH-type"/>
    <property type="match status" value="1"/>
</dbReference>
<dbReference type="SMART" id="SM00356">
    <property type="entry name" value="ZnF_C3H1"/>
    <property type="match status" value="3"/>
</dbReference>
<dbReference type="GO" id="GO:0004842">
    <property type="term" value="F:ubiquitin-protein transferase activity"/>
    <property type="evidence" value="ECO:0007669"/>
    <property type="project" value="TreeGrafter"/>
</dbReference>
<keyword evidence="7 9" id="KW-0862">Zinc</keyword>
<dbReference type="Pfam" id="PF01753">
    <property type="entry name" value="zf-MYND"/>
    <property type="match status" value="1"/>
</dbReference>
<dbReference type="GO" id="GO:0003723">
    <property type="term" value="F:RNA binding"/>
    <property type="evidence" value="ECO:0007669"/>
    <property type="project" value="InterPro"/>
</dbReference>
<dbReference type="InterPro" id="IPR000504">
    <property type="entry name" value="RRM_dom"/>
</dbReference>
<dbReference type="PANTHER" id="PTHR22770:SF13">
    <property type="entry name" value="RING-TYPE DOMAIN-CONTAINING PROTEIN"/>
    <property type="match status" value="1"/>
</dbReference>
<dbReference type="SUPFAM" id="SSF144232">
    <property type="entry name" value="HIT/MYND zinc finger-like"/>
    <property type="match status" value="1"/>
</dbReference>
<feature type="zinc finger region" description="C3H1-type" evidence="9">
    <location>
        <begin position="678"/>
        <end position="705"/>
    </location>
</feature>
<feature type="domain" description="MYND-type" evidence="11">
    <location>
        <begin position="24"/>
        <end position="60"/>
    </location>
</feature>
<keyword evidence="5 8" id="KW-0863">Zinc-finger</keyword>
<evidence type="ECO:0000313" key="14">
    <source>
        <dbReference type="Proteomes" id="UP000672032"/>
    </source>
</evidence>
<dbReference type="InterPro" id="IPR002893">
    <property type="entry name" value="Znf_MYND"/>
</dbReference>
<feature type="zinc finger region" description="C3H1-type" evidence="9">
    <location>
        <begin position="643"/>
        <end position="670"/>
    </location>
</feature>
<dbReference type="GO" id="GO:0043161">
    <property type="term" value="P:proteasome-mediated ubiquitin-dependent protein catabolic process"/>
    <property type="evidence" value="ECO:0007669"/>
    <property type="project" value="TreeGrafter"/>
</dbReference>
<dbReference type="CDD" id="cd20335">
    <property type="entry name" value="BRcat_RBR"/>
    <property type="match status" value="1"/>
</dbReference>
<dbReference type="Pfam" id="PF22191">
    <property type="entry name" value="IBR_1"/>
    <property type="match status" value="1"/>
</dbReference>
<feature type="domain" description="RING-type" evidence="12">
    <location>
        <begin position="1251"/>
        <end position="1463"/>
    </location>
</feature>
<evidence type="ECO:0000256" key="6">
    <source>
        <dbReference type="ARBA" id="ARBA00022786"/>
    </source>
</evidence>
<dbReference type="GO" id="GO:0000151">
    <property type="term" value="C:ubiquitin ligase complex"/>
    <property type="evidence" value="ECO:0007669"/>
    <property type="project" value="TreeGrafter"/>
</dbReference>
<evidence type="ECO:0000256" key="7">
    <source>
        <dbReference type="ARBA" id="ARBA00022833"/>
    </source>
</evidence>
<reference evidence="13" key="1">
    <citation type="submission" date="2020-10" db="EMBL/GenBank/DDBJ databases">
        <title>Genome Sequence of Monilinia vaccinii-corymbosi Sheds Light on Mummy Berry Disease Infection of Blueberry and Mating Type.</title>
        <authorList>
            <person name="Yow A.G."/>
            <person name="Zhang Y."/>
            <person name="Bansal K."/>
            <person name="Eacker S.M."/>
            <person name="Sullivan S."/>
            <person name="Liachko I."/>
            <person name="Cubeta M.A."/>
            <person name="Rollins J.A."/>
            <person name="Ashrafi H."/>
        </authorList>
    </citation>
    <scope>NUCLEOTIDE SEQUENCE</scope>
    <source>
        <strain evidence="13">RL-1</strain>
    </source>
</reference>
<evidence type="ECO:0000256" key="8">
    <source>
        <dbReference type="PROSITE-ProRule" id="PRU00134"/>
    </source>
</evidence>
<keyword evidence="14" id="KW-1185">Reference proteome</keyword>
<evidence type="ECO:0000256" key="4">
    <source>
        <dbReference type="ARBA" id="ARBA00022737"/>
    </source>
</evidence>
<dbReference type="Gene3D" id="6.10.140.2220">
    <property type="match status" value="1"/>
</dbReference>
<dbReference type="InterPro" id="IPR000571">
    <property type="entry name" value="Znf_CCCH"/>
</dbReference>
<evidence type="ECO:0008006" key="15">
    <source>
        <dbReference type="Google" id="ProtNLM"/>
    </source>
</evidence>
<evidence type="ECO:0000259" key="10">
    <source>
        <dbReference type="PROSITE" id="PS50103"/>
    </source>
</evidence>
<dbReference type="PROSITE" id="PS51873">
    <property type="entry name" value="TRIAD"/>
    <property type="match status" value="1"/>
</dbReference>
<evidence type="ECO:0000259" key="11">
    <source>
        <dbReference type="PROSITE" id="PS50865"/>
    </source>
</evidence>
<dbReference type="EMBL" id="CP063405">
    <property type="protein sequence ID" value="QSZ28709.1"/>
    <property type="molecule type" value="Genomic_DNA"/>
</dbReference>
<sequence>MAETSRASRQLSCANVDQIIDGETVTCDKIGSRACSGCLLVQYCGKTCQVAHWKIHKQDCKSPLMKKSWKPQWDVEKRRPAFFDFGDDSAANEWLHAAQFGRRKYLWGNVPAIDIVQSCKNEGKDFPERFNLLFAASGDIRNVVKSLAGIPTTYAGNCEVVINDREFEVVARNAILLLIALAFDPIEAADIMIHIWYSAFIPESVLHKVQERVLPLIEDVCRKIRGRPEQSLQSKSWLFGTRTLSLILSKASWDLLSAFLKVPDGLSASKAREVMDQTPFPPTMRDCFDRYLYSRSPAWRVCATKLRTDGMLLPFGQSRKDFNTPNPTFFQGTYFWPRLDFSDPLDAWSSDEFLSNPSPARNDVYGSLYFHLQDQLRHFCQRIGNLQVRFQLFELDAMDLPGILKERGVEKHYFDRIETSNIGDSTYIGPVKLLRTFAPYLKGKLQNPHATLLALFQNAVFQYTTLEVEDDNDKMGAELRLRRLGKYMPMGRRLLLACEPWNPAALKCHDALSLFQDFDKPFDKFLKGYHLDQLSLSEGIKMKEKHTLVDKWPLSLRMGATQEEFEMLLASGHNNQDMNKPELLKSNMLLPCKYFLTLDGCGRGVSCQYSHVTDSTAIAFSSKGWLGLNHKNQRPKQLLRPQAQAVIACKLLAKGLCQKGDDCPLSHEFEVSASPRIPPRNVICSFFVRGKCNKGDDCKFQHTLAKSNGHSTKQADAQAEAANTPQPILAPTINTTSTSLAVAPAVIETRDNTSAGTLTRVFSGGFAVFGDGGKVCKLSVASDFTTILITGLPQVTNHDFIEKMLSALGLQMPDMCIRMTRLGTPLSTSAYLRIEHSMVGPFLSKELESGWRDMEIYAQLKASTIPTYLFSTSDISRGVDCRKILCSWYRPARLAFLKYDNEDVAIIACNTFNNGRCRVAGKVPRCDQPIVSDRLYYKDYKFICLLRNVPLSAKKKDIAGAIDETHRPDNLTLGRKTYEASEDETRDYVKTLYSAIGPLKFWDPVRDQKSNKIKVRVRFEHDSDAREAIAQLNGKSLDILGKGKLMAQQMISAKFKVTTTVYSMVEQLIFVRAYQSTDATRRFTSLKVEGDYGDDFTNAKKDLERLLGGIVAMAGGKAVWDDCFMQPVGLSRLKQIEKDFEVLIHRDSLRSQVRLYGLPRAVERAQYTLYRMVKSGLEGYAIVLSPTNYLWILNGGFQQIVSAVGEGVIWIDILSTPKRLLIAGGPDKYHNAIVLLKTKQIATSSIEAGQDEDDCKICWCPAESPVRTKCSHSYCLQCFENLCSSATTGNKDVAIICEAGDCKVVLSLEEIQQHLPEEIQQHLPSAAFEGILEASFHSYVRKHPDAFHYCPAPDCGNIYRASLPTKFHTCAKCLTETCTSCRSAHPRQTCAEYKYQASGGDEAFEKLKSAEGYKDCPQCETIMEKTDGCNHMTCLGCKIHLCWLCLETFSEDVQCYNHINFNH</sequence>
<dbReference type="InterPro" id="IPR002867">
    <property type="entry name" value="IBR_dom"/>
</dbReference>
<evidence type="ECO:0000256" key="9">
    <source>
        <dbReference type="PROSITE-ProRule" id="PRU00723"/>
    </source>
</evidence>
<feature type="domain" description="C3H1-type" evidence="10">
    <location>
        <begin position="678"/>
        <end position="705"/>
    </location>
</feature>
<dbReference type="InterPro" id="IPR036855">
    <property type="entry name" value="Znf_CCCH_sf"/>
</dbReference>
<dbReference type="PROSITE" id="PS50865">
    <property type="entry name" value="ZF_MYND_2"/>
    <property type="match status" value="1"/>
</dbReference>
<feature type="domain" description="C3H1-type" evidence="10">
    <location>
        <begin position="643"/>
        <end position="670"/>
    </location>
</feature>
<dbReference type="InterPro" id="IPR044066">
    <property type="entry name" value="TRIAD_supradom"/>
</dbReference>
<dbReference type="InterPro" id="IPR013083">
    <property type="entry name" value="Znf_RING/FYVE/PHD"/>
</dbReference>
<dbReference type="Gene3D" id="3.30.40.10">
    <property type="entry name" value="Zinc/RING finger domain, C3HC4 (zinc finger)"/>
    <property type="match status" value="1"/>
</dbReference>
<keyword evidence="4" id="KW-0677">Repeat</keyword>
<evidence type="ECO:0000256" key="2">
    <source>
        <dbReference type="ARBA" id="ARBA00022679"/>
    </source>
</evidence>
<dbReference type="Pfam" id="PF14737">
    <property type="entry name" value="DUF4470"/>
    <property type="match status" value="1"/>
</dbReference>
<dbReference type="SUPFAM" id="SSF90229">
    <property type="entry name" value="CCCH zinc finger"/>
    <property type="match status" value="1"/>
</dbReference>
<evidence type="ECO:0000256" key="3">
    <source>
        <dbReference type="ARBA" id="ARBA00022723"/>
    </source>
</evidence>
<feature type="domain" description="C3H1-type" evidence="10">
    <location>
        <begin position="591"/>
        <end position="614"/>
    </location>
</feature>
<accession>A0A8A3P7N6</accession>
<gene>
    <name evidence="13" type="ORF">DSL72_003209</name>
</gene>
<organism evidence="13 14">
    <name type="scientific">Monilinia vaccinii-corymbosi</name>
    <dbReference type="NCBI Taxonomy" id="61207"/>
    <lineage>
        <taxon>Eukaryota</taxon>
        <taxon>Fungi</taxon>
        <taxon>Dikarya</taxon>
        <taxon>Ascomycota</taxon>
        <taxon>Pezizomycotina</taxon>
        <taxon>Leotiomycetes</taxon>
        <taxon>Helotiales</taxon>
        <taxon>Sclerotiniaceae</taxon>
        <taxon>Monilinia</taxon>
    </lineage>
</organism>
<dbReference type="Gene3D" id="1.20.120.1750">
    <property type="match status" value="1"/>
</dbReference>
<dbReference type="SMART" id="SM00647">
    <property type="entry name" value="IBR"/>
    <property type="match status" value="2"/>
</dbReference>
<dbReference type="PROSITE" id="PS50103">
    <property type="entry name" value="ZF_C3H1"/>
    <property type="match status" value="3"/>
</dbReference>